<dbReference type="Gene3D" id="1.10.442.10">
    <property type="entry name" value="Cytochrome c oxidase subunit IV"/>
    <property type="match status" value="1"/>
</dbReference>
<dbReference type="CDD" id="cd00922">
    <property type="entry name" value="Cyt_c_Oxidase_IV"/>
    <property type="match status" value="1"/>
</dbReference>
<dbReference type="GO" id="GO:0045277">
    <property type="term" value="C:respiratory chain complex IV"/>
    <property type="evidence" value="ECO:0007669"/>
    <property type="project" value="InterPro"/>
</dbReference>
<dbReference type="EMBL" id="AAZO01002876">
    <property type="status" value="NOT_ANNOTATED_CDS"/>
    <property type="molecule type" value="Genomic_DNA"/>
</dbReference>
<dbReference type="EnsemblMetazoa" id="PHUM248180-RA">
    <property type="protein sequence ID" value="PHUM248180-PA"/>
    <property type="gene ID" value="PHUM248180"/>
</dbReference>
<dbReference type="OrthoDB" id="186013at2759"/>
<evidence type="ECO:0000313" key="13">
    <source>
        <dbReference type="Proteomes" id="UP000009046"/>
    </source>
</evidence>
<organism>
    <name type="scientific">Pediculus humanus subsp. corporis</name>
    <name type="common">Body louse</name>
    <dbReference type="NCBI Taxonomy" id="121224"/>
    <lineage>
        <taxon>Eukaryota</taxon>
        <taxon>Metazoa</taxon>
        <taxon>Ecdysozoa</taxon>
        <taxon>Arthropoda</taxon>
        <taxon>Hexapoda</taxon>
        <taxon>Insecta</taxon>
        <taxon>Pterygota</taxon>
        <taxon>Neoptera</taxon>
        <taxon>Paraneoptera</taxon>
        <taxon>Psocodea</taxon>
        <taxon>Troctomorpha</taxon>
        <taxon>Phthiraptera</taxon>
        <taxon>Anoplura</taxon>
        <taxon>Pediculidae</taxon>
        <taxon>Pediculus</taxon>
    </lineage>
</organism>
<comment type="subunit">
    <text evidence="10">Component of the cytochrome c oxidase (complex IV, CIV), a multisubunit enzyme composed of 14 subunits.</text>
</comment>
<dbReference type="VEuPathDB" id="VectorBase:PHUM248180"/>
<dbReference type="PANTHER" id="PTHR10707">
    <property type="entry name" value="CYTOCHROME C OXIDASE SUBUNIT IV"/>
    <property type="match status" value="1"/>
</dbReference>
<dbReference type="FunCoup" id="E0VJM9">
    <property type="interactions" value="1069"/>
</dbReference>
<sequence length="172" mass="20055">MIIHKVISRGLIKKTLNSVLKIQTANLYSRETIGNREWVGYGHFGTACYLDTITCPFPSVRFKENTNEILALREKEKGDWRKLTIEEKKTLYRASFRQTIAEAYAPTGEWKWVLAIVLVGTSLGIWAFIAQYFLFLPKLPETFKEEHRRKMFRHMLVLLNLTSSSSICYFII</sequence>
<feature type="transmembrane region" description="Helical" evidence="10">
    <location>
        <begin position="112"/>
        <end position="134"/>
    </location>
</feature>
<reference evidence="11" key="2">
    <citation type="submission" date="2007-04" db="EMBL/GenBank/DDBJ databases">
        <title>The genome of the human body louse.</title>
        <authorList>
            <consortium name="The Human Body Louse Genome Consortium"/>
            <person name="Kirkness E."/>
            <person name="Walenz B."/>
            <person name="Hass B."/>
            <person name="Bruggner R."/>
            <person name="Strausberg R."/>
        </authorList>
    </citation>
    <scope>NUCLEOTIDE SEQUENCE</scope>
    <source>
        <strain evidence="11">USDA</strain>
    </source>
</reference>
<dbReference type="UniPathway" id="UPA00705"/>
<dbReference type="PANTHER" id="PTHR10707:SF10">
    <property type="entry name" value="CYTOCHROME C OXIDASE SUBUNIT 4"/>
    <property type="match status" value="1"/>
</dbReference>
<comment type="function">
    <text evidence="10">Component of the cytochrome c oxidase, the last enzyme in the mitochondrial electron transport chain which drives oxidative phosphorylation.</text>
</comment>
<dbReference type="Proteomes" id="UP000009046">
    <property type="component" value="Unassembled WGS sequence"/>
</dbReference>
<dbReference type="STRING" id="121224.E0VJM9"/>
<keyword evidence="13" id="KW-1185">Reference proteome</keyword>
<dbReference type="FunFam" id="1.10.442.10:FF:000001">
    <property type="entry name" value="Cytochrome c oxidase subunit 4 isoform 1"/>
    <property type="match status" value="1"/>
</dbReference>
<dbReference type="EMBL" id="DS235226">
    <property type="protein sequence ID" value="EEB13585.1"/>
    <property type="molecule type" value="Genomic_DNA"/>
</dbReference>
<dbReference type="GO" id="GO:0006123">
    <property type="term" value="P:mitochondrial electron transport, cytochrome c to oxygen"/>
    <property type="evidence" value="ECO:0007669"/>
    <property type="project" value="InterPro"/>
</dbReference>
<dbReference type="OMA" id="LSDEWKH"/>
<comment type="subcellular location">
    <subcellularLocation>
        <location evidence="1 10">Mitochondrion inner membrane</location>
        <topology evidence="1 10">Single-pass membrane protein</topology>
    </subcellularLocation>
</comment>
<dbReference type="SUPFAM" id="SSF81406">
    <property type="entry name" value="Mitochondrial cytochrome c oxidase subunit IV"/>
    <property type="match status" value="1"/>
</dbReference>
<evidence type="ECO:0000256" key="1">
    <source>
        <dbReference type="ARBA" id="ARBA00004434"/>
    </source>
</evidence>
<dbReference type="InParanoid" id="E0VJM9"/>
<evidence type="ECO:0000256" key="5">
    <source>
        <dbReference type="ARBA" id="ARBA00022946"/>
    </source>
</evidence>
<evidence type="ECO:0000313" key="11">
    <source>
        <dbReference type="EMBL" id="EEB13585.1"/>
    </source>
</evidence>
<keyword evidence="9 10" id="KW-0472">Membrane</keyword>
<dbReference type="RefSeq" id="XP_002426323.1">
    <property type="nucleotide sequence ID" value="XM_002426278.1"/>
</dbReference>
<evidence type="ECO:0000256" key="7">
    <source>
        <dbReference type="ARBA" id="ARBA00023002"/>
    </source>
</evidence>
<dbReference type="HOGENOM" id="CLU_117340_0_0_1"/>
<comment type="similarity">
    <text evidence="2 10">Belongs to the cytochrome c oxidase IV family.</text>
</comment>
<evidence type="ECO:0000256" key="8">
    <source>
        <dbReference type="ARBA" id="ARBA00023128"/>
    </source>
</evidence>
<evidence type="ECO:0000256" key="3">
    <source>
        <dbReference type="ARBA" id="ARBA00022692"/>
    </source>
</evidence>
<evidence type="ECO:0000256" key="2">
    <source>
        <dbReference type="ARBA" id="ARBA00008135"/>
    </source>
</evidence>
<gene>
    <name evidence="12" type="primary">8238770</name>
    <name evidence="11" type="ORF">Phum_PHUM248180</name>
</gene>
<evidence type="ECO:0000313" key="12">
    <source>
        <dbReference type="EnsemblMetazoa" id="PHUM248180-PA"/>
    </source>
</evidence>
<proteinExistence type="inferred from homology"/>
<comment type="caution">
    <text evidence="10">Lacks conserved residue(s) required for the propagation of feature annotation.</text>
</comment>
<dbReference type="GO" id="GO:0005743">
    <property type="term" value="C:mitochondrial inner membrane"/>
    <property type="evidence" value="ECO:0007669"/>
    <property type="project" value="UniProtKB-SubCell"/>
</dbReference>
<evidence type="ECO:0000256" key="10">
    <source>
        <dbReference type="RuleBase" id="RU367145"/>
    </source>
</evidence>
<keyword evidence="3 10" id="KW-0812">Transmembrane</keyword>
<dbReference type="AlphaFoldDB" id="E0VJM9"/>
<keyword evidence="8 10" id="KW-0496">Mitochondrion</keyword>
<dbReference type="Pfam" id="PF02936">
    <property type="entry name" value="COX4"/>
    <property type="match status" value="1"/>
</dbReference>
<dbReference type="GeneID" id="8238770"/>
<reference evidence="11" key="1">
    <citation type="submission" date="2007-04" db="EMBL/GenBank/DDBJ databases">
        <title>Annotation of Pediculus humanus corporis strain USDA.</title>
        <authorList>
            <person name="Kirkness E."/>
            <person name="Hannick L."/>
            <person name="Hass B."/>
            <person name="Bruggner R."/>
            <person name="Lawson D."/>
            <person name="Bidwell S."/>
            <person name="Joardar V."/>
            <person name="Caler E."/>
            <person name="Walenz B."/>
            <person name="Inman J."/>
            <person name="Schobel S."/>
            <person name="Galinsky K."/>
            <person name="Amedeo P."/>
            <person name="Strausberg R."/>
        </authorList>
    </citation>
    <scope>NUCLEOTIDE SEQUENCE</scope>
    <source>
        <strain evidence="11">USDA</strain>
    </source>
</reference>
<feature type="transmembrane region" description="Helical" evidence="10">
    <location>
        <begin position="154"/>
        <end position="171"/>
    </location>
</feature>
<dbReference type="PRINTS" id="PR01873">
    <property type="entry name" value="CYTCOXIDASE4"/>
</dbReference>
<dbReference type="InterPro" id="IPR004203">
    <property type="entry name" value="Cyt_c_oxidase_su4_fam"/>
</dbReference>
<accession>E0VJM9</accession>
<dbReference type="InterPro" id="IPR036639">
    <property type="entry name" value="Cyt_c_oxidase_su4_sf"/>
</dbReference>
<evidence type="ECO:0000256" key="6">
    <source>
        <dbReference type="ARBA" id="ARBA00022989"/>
    </source>
</evidence>
<keyword evidence="5" id="KW-0809">Transit peptide</keyword>
<keyword evidence="6 10" id="KW-1133">Transmembrane helix</keyword>
<keyword evidence="7" id="KW-0560">Oxidoreductase</keyword>
<dbReference type="GO" id="GO:0016491">
    <property type="term" value="F:oxidoreductase activity"/>
    <property type="evidence" value="ECO:0007669"/>
    <property type="project" value="UniProtKB-KW"/>
</dbReference>
<evidence type="ECO:0000256" key="9">
    <source>
        <dbReference type="ARBA" id="ARBA00023136"/>
    </source>
</evidence>
<reference evidence="12" key="3">
    <citation type="submission" date="2021-02" db="UniProtKB">
        <authorList>
            <consortium name="EnsemblMetazoa"/>
        </authorList>
    </citation>
    <scope>IDENTIFICATION</scope>
    <source>
        <strain evidence="12">USDA</strain>
    </source>
</reference>
<name>E0VJM9_PEDHC</name>
<keyword evidence="4 10" id="KW-0999">Mitochondrion inner membrane</keyword>
<dbReference type="KEGG" id="phu:Phum_PHUM248180"/>
<evidence type="ECO:0000256" key="4">
    <source>
        <dbReference type="ARBA" id="ARBA00022792"/>
    </source>
</evidence>
<dbReference type="InterPro" id="IPR013288">
    <property type="entry name" value="Cyt_c_oxidase_su4"/>
</dbReference>
<protein>
    <recommendedName>
        <fullName evidence="10">Cytochrome c oxidase subunit 4</fullName>
    </recommendedName>
</protein>
<dbReference type="CTD" id="8238770"/>
<dbReference type="eggNOG" id="KOG4075">
    <property type="taxonomic scope" value="Eukaryota"/>
</dbReference>
<comment type="pathway">
    <text evidence="10">Energy metabolism; oxidative phosphorylation.</text>
</comment>